<dbReference type="InParanoid" id="A0A6P6Y9C6"/>
<evidence type="ECO:0000313" key="6">
    <source>
        <dbReference type="Proteomes" id="UP000515146"/>
    </source>
</evidence>
<dbReference type="GO" id="GO:0005085">
    <property type="term" value="F:guanyl-nucleotide exchange factor activity"/>
    <property type="evidence" value="ECO:0007669"/>
    <property type="project" value="UniProtKB-KW"/>
</dbReference>
<evidence type="ECO:0000256" key="4">
    <source>
        <dbReference type="ARBA" id="ARBA00022753"/>
    </source>
</evidence>
<evidence type="ECO:0000256" key="3">
    <source>
        <dbReference type="ARBA" id="ARBA00022658"/>
    </source>
</evidence>
<protein>
    <submittedName>
        <fullName evidence="7">Protein FAM45A-like</fullName>
    </submittedName>
</protein>
<evidence type="ECO:0000256" key="2">
    <source>
        <dbReference type="ARBA" id="ARBA00008641"/>
    </source>
</evidence>
<keyword evidence="3" id="KW-0344">Guanine-nucleotide releasing factor</keyword>
<keyword evidence="6" id="KW-1185">Reference proteome</keyword>
<dbReference type="GO" id="GO:0031267">
    <property type="term" value="F:small GTPase binding"/>
    <property type="evidence" value="ECO:0007669"/>
    <property type="project" value="TreeGrafter"/>
</dbReference>
<evidence type="ECO:0000256" key="1">
    <source>
        <dbReference type="ARBA" id="ARBA00004603"/>
    </source>
</evidence>
<dbReference type="RefSeq" id="XP_027202058.1">
    <property type="nucleotide sequence ID" value="XM_027346257.1"/>
</dbReference>
<evidence type="ECO:0000259" key="5">
    <source>
        <dbReference type="PROSITE" id="PS50211"/>
    </source>
</evidence>
<name>A0A6P6Y9C6_DERPT</name>
<dbReference type="PANTHER" id="PTHR28544">
    <property type="entry name" value="PROTEIN FAM45A-RELATED"/>
    <property type="match status" value="1"/>
</dbReference>
<dbReference type="Pfam" id="PF08616">
    <property type="entry name" value="SPA"/>
    <property type="match status" value="1"/>
</dbReference>
<feature type="domain" description="UDENN" evidence="5">
    <location>
        <begin position="1"/>
        <end position="391"/>
    </location>
</feature>
<dbReference type="InterPro" id="IPR037516">
    <property type="entry name" value="Tripartite_DENN"/>
</dbReference>
<organism evidence="6 7">
    <name type="scientific">Dermatophagoides pteronyssinus</name>
    <name type="common">European house dust mite</name>
    <dbReference type="NCBI Taxonomy" id="6956"/>
    <lineage>
        <taxon>Eukaryota</taxon>
        <taxon>Metazoa</taxon>
        <taxon>Ecdysozoa</taxon>
        <taxon>Arthropoda</taxon>
        <taxon>Chelicerata</taxon>
        <taxon>Arachnida</taxon>
        <taxon>Acari</taxon>
        <taxon>Acariformes</taxon>
        <taxon>Sarcoptiformes</taxon>
        <taxon>Astigmata</taxon>
        <taxon>Psoroptidia</taxon>
        <taxon>Analgoidea</taxon>
        <taxon>Pyroglyphidae</taxon>
        <taxon>Dermatophagoidinae</taxon>
        <taxon>Dermatophagoides</taxon>
    </lineage>
</organism>
<dbReference type="AlphaFoldDB" id="A0A6P6Y9C6"/>
<dbReference type="InterPro" id="IPR042431">
    <property type="entry name" value="FAM45"/>
</dbReference>
<dbReference type="Proteomes" id="UP000515146">
    <property type="component" value="Unplaced"/>
</dbReference>
<evidence type="ECO:0000313" key="7">
    <source>
        <dbReference type="RefSeq" id="XP_027202058.1"/>
    </source>
</evidence>
<comment type="similarity">
    <text evidence="2">Belongs to the DENND10 family.</text>
</comment>
<accession>A0A6P6Y9C6</accession>
<gene>
    <name evidence="7" type="primary">LOC113796013</name>
</gene>
<sequence length="391" mass="46538">MLKSYKTLLSINLIEEQIDNDVDVDLIDDMIDINNNNRYLWRWTYPSIDNDVRFFIEKRLSSQSSSSSSLSTIFTYDYGKFSFFKIREKFIYILQNYQQHSKRFSLVLLTKDFYPKYYQKLLKIFAEIFIQSNDSIAKLLDKYLTLLITDRIEMMLTDPERQIDFHFQQHNDEFNEKQKLQSKLRSIIKMFSLDIILIYTALLLKKRIIIYGNDSQLLFEFAITLPLFIKHRQNILNEEFIPNVDLQCPIQINDLRYRQNFISTFNDPRIEEHEDLYDVYINLATIEITISHRAKEIFMMTKMHKDVAITFVRIAEKQGSTDQDVVDEISKKTNELLNTLYSSSAMDDDYDNDDNQKKIVIKKSRLKEKFSSPNLQQFFFNLALAESISII</sequence>
<dbReference type="GO" id="GO:2000641">
    <property type="term" value="P:regulation of early endosome to late endosome transport"/>
    <property type="evidence" value="ECO:0007669"/>
    <property type="project" value="TreeGrafter"/>
</dbReference>
<dbReference type="OMA" id="RTICTSK"/>
<dbReference type="GO" id="GO:0015031">
    <property type="term" value="P:protein transport"/>
    <property type="evidence" value="ECO:0007669"/>
    <property type="project" value="TreeGrafter"/>
</dbReference>
<reference evidence="7" key="1">
    <citation type="submission" date="2025-08" db="UniProtKB">
        <authorList>
            <consortium name="RefSeq"/>
        </authorList>
    </citation>
    <scope>IDENTIFICATION</scope>
    <source>
        <strain evidence="7">Airmid</strain>
    </source>
</reference>
<dbReference type="PROSITE" id="PS50211">
    <property type="entry name" value="DENN"/>
    <property type="match status" value="1"/>
</dbReference>
<dbReference type="OrthoDB" id="66409at2759"/>
<dbReference type="GO" id="GO:0005770">
    <property type="term" value="C:late endosome"/>
    <property type="evidence" value="ECO:0007669"/>
    <property type="project" value="UniProtKB-SubCell"/>
</dbReference>
<dbReference type="KEGG" id="dpte:113796013"/>
<proteinExistence type="inferred from homology"/>
<keyword evidence="4" id="KW-0967">Endosome</keyword>
<comment type="subcellular location">
    <subcellularLocation>
        <location evidence="1">Late endosome</location>
    </subcellularLocation>
</comment>
<dbReference type="PANTHER" id="PTHR28544:SF1">
    <property type="entry name" value="DENN DOMAIN-CONTAINING PROTEIN 10-RELATED"/>
    <property type="match status" value="1"/>
</dbReference>